<feature type="domain" description="Bet v I/Major latex protein" evidence="2">
    <location>
        <begin position="2"/>
        <end position="155"/>
    </location>
</feature>
<dbReference type="EMBL" id="CAKMRJ010000001">
    <property type="protein sequence ID" value="CAH1414581.1"/>
    <property type="molecule type" value="Genomic_DNA"/>
</dbReference>
<evidence type="ECO:0000313" key="3">
    <source>
        <dbReference type="EMBL" id="CAH1414581.1"/>
    </source>
</evidence>
<dbReference type="InterPro" id="IPR051761">
    <property type="entry name" value="MLP-like_ligand-binding"/>
</dbReference>
<reference evidence="3 4" key="1">
    <citation type="submission" date="2022-01" db="EMBL/GenBank/DDBJ databases">
        <authorList>
            <person name="Xiong W."/>
            <person name="Schranz E."/>
        </authorList>
    </citation>
    <scope>NUCLEOTIDE SEQUENCE [LARGE SCALE GENOMIC DNA]</scope>
</reference>
<dbReference type="Pfam" id="PF00407">
    <property type="entry name" value="Bet_v_1"/>
    <property type="match status" value="1"/>
</dbReference>
<dbReference type="AlphaFoldDB" id="A0AAU9LML0"/>
<dbReference type="InterPro" id="IPR000916">
    <property type="entry name" value="Bet_v_I/MLP"/>
</dbReference>
<protein>
    <recommendedName>
        <fullName evidence="2">Bet v I/Major latex protein domain-containing protein</fullName>
    </recommendedName>
</protein>
<feature type="region of interest" description="Disordered" evidence="1">
    <location>
        <begin position="218"/>
        <end position="241"/>
    </location>
</feature>
<gene>
    <name evidence="3" type="ORF">LVIROSA_LOCUS2491</name>
</gene>
<proteinExistence type="predicted"/>
<evidence type="ECO:0000313" key="4">
    <source>
        <dbReference type="Proteomes" id="UP001157418"/>
    </source>
</evidence>
<dbReference type="Gene3D" id="3.30.530.20">
    <property type="match status" value="1"/>
</dbReference>
<dbReference type="Proteomes" id="UP001157418">
    <property type="component" value="Unassembled WGS sequence"/>
</dbReference>
<keyword evidence="4" id="KW-1185">Reference proteome</keyword>
<dbReference type="PANTHER" id="PTHR31907">
    <property type="entry name" value="MLP-LIKE PROTEIN 423"/>
    <property type="match status" value="1"/>
</dbReference>
<evidence type="ECO:0000259" key="2">
    <source>
        <dbReference type="SMART" id="SM01037"/>
    </source>
</evidence>
<organism evidence="3 4">
    <name type="scientific">Lactuca virosa</name>
    <dbReference type="NCBI Taxonomy" id="75947"/>
    <lineage>
        <taxon>Eukaryota</taxon>
        <taxon>Viridiplantae</taxon>
        <taxon>Streptophyta</taxon>
        <taxon>Embryophyta</taxon>
        <taxon>Tracheophyta</taxon>
        <taxon>Spermatophyta</taxon>
        <taxon>Magnoliopsida</taxon>
        <taxon>eudicotyledons</taxon>
        <taxon>Gunneridae</taxon>
        <taxon>Pentapetalae</taxon>
        <taxon>asterids</taxon>
        <taxon>campanulids</taxon>
        <taxon>Asterales</taxon>
        <taxon>Asteraceae</taxon>
        <taxon>Cichorioideae</taxon>
        <taxon>Cichorieae</taxon>
        <taxon>Lactucinae</taxon>
        <taxon>Lactuca</taxon>
    </lineage>
</organism>
<accession>A0AAU9LML0</accession>
<evidence type="ECO:0000256" key="1">
    <source>
        <dbReference type="SAM" id="MobiDB-lite"/>
    </source>
</evidence>
<sequence length="259" mass="29241">MATTGKIVREVEVKCHRHQVHGVYKNNHNDLAVIAPDKVEACHLVSGQWDAPGSVIQWNFYLGFSVDGKVETAKVIIEEVDDEFHKIVYKVIEGAVLEFYNPVILTFSTEDKGDKKLVIWTMEFEKVNASLPDPTHYLDLLCAVVEDVDGHLFKRTTNSVRWNHHHRHHNLRRDVCKGFLDLKDRHHPVSDGTINDSITIADGTTKSAITITLVSKERPSHSLHHHKNPETACPITPPPPRIIVKTPTITVAKIEPTTQ</sequence>
<dbReference type="SUPFAM" id="SSF55961">
    <property type="entry name" value="Bet v1-like"/>
    <property type="match status" value="1"/>
</dbReference>
<name>A0AAU9LML0_9ASTR</name>
<dbReference type="InterPro" id="IPR023393">
    <property type="entry name" value="START-like_dom_sf"/>
</dbReference>
<dbReference type="SMART" id="SM01037">
    <property type="entry name" value="Bet_v_1"/>
    <property type="match status" value="1"/>
</dbReference>
<comment type="caution">
    <text evidence="3">The sequence shown here is derived from an EMBL/GenBank/DDBJ whole genome shotgun (WGS) entry which is preliminary data.</text>
</comment>
<dbReference type="GO" id="GO:0006952">
    <property type="term" value="P:defense response"/>
    <property type="evidence" value="ECO:0007669"/>
    <property type="project" value="InterPro"/>
</dbReference>